<protein>
    <submittedName>
        <fullName evidence="1">Uncharacterized protein</fullName>
    </submittedName>
</protein>
<reference evidence="2" key="1">
    <citation type="journal article" date="2019" name="Int. J. Syst. Evol. Microbiol.">
        <title>The Global Catalogue of Microorganisms (GCM) 10K type strain sequencing project: providing services to taxonomists for standard genome sequencing and annotation.</title>
        <authorList>
            <consortium name="The Broad Institute Genomics Platform"/>
            <consortium name="The Broad Institute Genome Sequencing Center for Infectious Disease"/>
            <person name="Wu L."/>
            <person name="Ma J."/>
        </authorList>
    </citation>
    <scope>NUCLEOTIDE SEQUENCE [LARGE SCALE GENOMIC DNA]</scope>
    <source>
        <strain evidence="2">CCUG 62953</strain>
    </source>
</reference>
<keyword evidence="2" id="KW-1185">Reference proteome</keyword>
<proteinExistence type="predicted"/>
<dbReference type="EMBL" id="JBHTMU010000013">
    <property type="protein sequence ID" value="MFD1342613.1"/>
    <property type="molecule type" value="Genomic_DNA"/>
</dbReference>
<evidence type="ECO:0000313" key="2">
    <source>
        <dbReference type="Proteomes" id="UP001597135"/>
    </source>
</evidence>
<comment type="caution">
    <text evidence="1">The sequence shown here is derived from an EMBL/GenBank/DDBJ whole genome shotgun (WGS) entry which is preliminary data.</text>
</comment>
<dbReference type="Proteomes" id="UP001597135">
    <property type="component" value="Unassembled WGS sequence"/>
</dbReference>
<name>A0ABW3ZHT0_9RHOB</name>
<dbReference type="RefSeq" id="WP_386802838.1">
    <property type="nucleotide sequence ID" value="NZ_JBHTMU010000013.1"/>
</dbReference>
<evidence type="ECO:0000313" key="1">
    <source>
        <dbReference type="EMBL" id="MFD1342613.1"/>
    </source>
</evidence>
<sequence>MTFIDMGVFPRGPLVSGRAYDRINHFFGLLGQVGGADRIETQDAPTSSTRSPLEERLRFVQDTISEVSMHLPSGFAAGLNKQFANLMDEDAWEDNDELINPEALTAFFMLLICSGTGRRPGIGTNGRGSITASWTAAGNRLTVECLPSGRVSLVLSRQQGDGEVERAAFGHIKPQRVREVLAPFEPEVWLDG</sequence>
<gene>
    <name evidence="1" type="ORF">ACFQ4E_09310</name>
</gene>
<organism evidence="1 2">
    <name type="scientific">Litorisediminicola beolgyonensis</name>
    <dbReference type="NCBI Taxonomy" id="1173614"/>
    <lineage>
        <taxon>Bacteria</taxon>
        <taxon>Pseudomonadati</taxon>
        <taxon>Pseudomonadota</taxon>
        <taxon>Alphaproteobacteria</taxon>
        <taxon>Rhodobacterales</taxon>
        <taxon>Paracoccaceae</taxon>
        <taxon>Litorisediminicola</taxon>
    </lineage>
</organism>
<accession>A0ABW3ZHT0</accession>